<feature type="region of interest" description="Disordered" evidence="1">
    <location>
        <begin position="532"/>
        <end position="658"/>
    </location>
</feature>
<dbReference type="Proteomes" id="UP000813385">
    <property type="component" value="Unassembled WGS sequence"/>
</dbReference>
<reference evidence="2" key="1">
    <citation type="journal article" date="2021" name="Nat. Commun.">
        <title>Genetic determinants of endophytism in the Arabidopsis root mycobiome.</title>
        <authorList>
            <person name="Mesny F."/>
            <person name="Miyauchi S."/>
            <person name="Thiergart T."/>
            <person name="Pickel B."/>
            <person name="Atanasova L."/>
            <person name="Karlsson M."/>
            <person name="Huettel B."/>
            <person name="Barry K.W."/>
            <person name="Haridas S."/>
            <person name="Chen C."/>
            <person name="Bauer D."/>
            <person name="Andreopoulos W."/>
            <person name="Pangilinan J."/>
            <person name="LaButti K."/>
            <person name="Riley R."/>
            <person name="Lipzen A."/>
            <person name="Clum A."/>
            <person name="Drula E."/>
            <person name="Henrissat B."/>
            <person name="Kohler A."/>
            <person name="Grigoriev I.V."/>
            <person name="Martin F.M."/>
            <person name="Hacquard S."/>
        </authorList>
    </citation>
    <scope>NUCLEOTIDE SEQUENCE</scope>
    <source>
        <strain evidence="2">MPI-CAGE-AT-0016</strain>
    </source>
</reference>
<accession>A0A8K0WZW6</accession>
<feature type="compositionally biased region" description="Polar residues" evidence="1">
    <location>
        <begin position="596"/>
        <end position="605"/>
    </location>
</feature>
<sequence length="658" mass="68534">MSQVKNLRAMFEQKQDGSPPEKGSDRGRSPAGSAGTATPPPRPLSKVRTNFVAVVEKDGRVGLRRDPSSDSIPTSRSLSQRRLSVNTEEGSASVISDRTSNMAFTETIPESPRQPDHPATPKATNGFGNGHLLGALTDRPSHNPDKHIDLETPTPKLLPGDPTTDIPAGPPLTPGKTLPTSKLSATPKTVKTTASQEATKPTNTKRPVGKPNPVLTKPTTKPPAKSPSLPKTPTNLPKPTAHAAPKAQPVKKATEKPTAPKTTTSTAAKPPTTKHAATTTAKKATPAPVSIPASGSTGFVKPKPKSPTRPVNLPSSLMAGTASSQSKNRNESLAPKAGLGRSPSRASVSTTGAAPAKTIRRQRSSINAHSRPSLGPPPKKAAQDHPVTKKERDVDESFLARMARPTVSSASKVSDKAPVTPPRKAPTRADSTSTSTRRPGANSALAATGSPGSKKKSSTIMSGAQEPAEVSKIEQVEVEEAVRNATVIPEVAEPELIVEEPEEIKELSQAPVVDAPATELLGPADVETEAEKIETPGPETADAAAVPEEPVVKDDLADKTMEEPAAEVAKEESAKGVAEEAISILEESSAPAENASIPNEPTTLEQKAAGTTEADIDSLVVSTEKVAIDDEKEPGLPETVSDQTTAKAAAGEEIRVPE</sequence>
<feature type="compositionally biased region" description="Low complexity" evidence="1">
    <location>
        <begin position="256"/>
        <end position="288"/>
    </location>
</feature>
<feature type="compositionally biased region" description="Basic and acidic residues" evidence="1">
    <location>
        <begin position="626"/>
        <end position="635"/>
    </location>
</feature>
<feature type="compositionally biased region" description="Basic and acidic residues" evidence="1">
    <location>
        <begin position="550"/>
        <end position="578"/>
    </location>
</feature>
<comment type="caution">
    <text evidence="2">The sequence shown here is derived from an EMBL/GenBank/DDBJ whole genome shotgun (WGS) entry which is preliminary data.</text>
</comment>
<feature type="compositionally biased region" description="Low complexity" evidence="1">
    <location>
        <begin position="226"/>
        <end position="239"/>
    </location>
</feature>
<organism evidence="2 3">
    <name type="scientific">Plectosphaerella cucumerina</name>
    <dbReference type="NCBI Taxonomy" id="40658"/>
    <lineage>
        <taxon>Eukaryota</taxon>
        <taxon>Fungi</taxon>
        <taxon>Dikarya</taxon>
        <taxon>Ascomycota</taxon>
        <taxon>Pezizomycotina</taxon>
        <taxon>Sordariomycetes</taxon>
        <taxon>Hypocreomycetidae</taxon>
        <taxon>Glomerellales</taxon>
        <taxon>Plectosphaerellaceae</taxon>
        <taxon>Plectosphaerella</taxon>
    </lineage>
</organism>
<name>A0A8K0WZW6_9PEZI</name>
<feature type="region of interest" description="Disordered" evidence="1">
    <location>
        <begin position="1"/>
        <end position="472"/>
    </location>
</feature>
<protein>
    <recommendedName>
        <fullName evidence="4">Mucin-7 protein</fullName>
    </recommendedName>
</protein>
<feature type="compositionally biased region" description="Low complexity" evidence="1">
    <location>
        <begin position="538"/>
        <end position="549"/>
    </location>
</feature>
<dbReference type="OrthoDB" id="3600083at2759"/>
<feature type="compositionally biased region" description="Basic and acidic residues" evidence="1">
    <location>
        <begin position="55"/>
        <end position="68"/>
    </location>
</feature>
<dbReference type="EMBL" id="JAGPXD010000005">
    <property type="protein sequence ID" value="KAH7353899.1"/>
    <property type="molecule type" value="Genomic_DNA"/>
</dbReference>
<dbReference type="AlphaFoldDB" id="A0A8K0WZW6"/>
<gene>
    <name evidence="2" type="ORF">B0T11DRAFT_121722</name>
</gene>
<evidence type="ECO:0000313" key="3">
    <source>
        <dbReference type="Proteomes" id="UP000813385"/>
    </source>
</evidence>
<keyword evidence="3" id="KW-1185">Reference proteome</keyword>
<feature type="compositionally biased region" description="Polar residues" evidence="1">
    <location>
        <begin position="184"/>
        <end position="205"/>
    </location>
</feature>
<proteinExistence type="predicted"/>
<feature type="compositionally biased region" description="Basic and acidic residues" evidence="1">
    <location>
        <begin position="381"/>
        <end position="395"/>
    </location>
</feature>
<evidence type="ECO:0008006" key="4">
    <source>
        <dbReference type="Google" id="ProtNLM"/>
    </source>
</evidence>
<feature type="compositionally biased region" description="Polar residues" evidence="1">
    <location>
        <begin position="69"/>
        <end position="104"/>
    </location>
</feature>
<feature type="compositionally biased region" description="Low complexity" evidence="1">
    <location>
        <begin position="174"/>
        <end position="183"/>
    </location>
</feature>
<evidence type="ECO:0000313" key="2">
    <source>
        <dbReference type="EMBL" id="KAH7353899.1"/>
    </source>
</evidence>
<evidence type="ECO:0000256" key="1">
    <source>
        <dbReference type="SAM" id="MobiDB-lite"/>
    </source>
</evidence>
<feature type="compositionally biased region" description="Basic and acidic residues" evidence="1">
    <location>
        <begin position="139"/>
        <end position="150"/>
    </location>
</feature>
<feature type="compositionally biased region" description="Low complexity" evidence="1">
    <location>
        <begin position="579"/>
        <end position="593"/>
    </location>
</feature>